<comment type="caution">
    <text evidence="1">The sequence shown here is derived from an EMBL/GenBank/DDBJ whole genome shotgun (WGS) entry which is preliminary data.</text>
</comment>
<dbReference type="GO" id="GO:0016301">
    <property type="term" value="F:kinase activity"/>
    <property type="evidence" value="ECO:0007669"/>
    <property type="project" value="UniProtKB-KW"/>
</dbReference>
<dbReference type="SUPFAM" id="SSF52540">
    <property type="entry name" value="P-loop containing nucleoside triphosphate hydrolases"/>
    <property type="match status" value="1"/>
</dbReference>
<gene>
    <name evidence="1" type="ORF">BHV66_02730</name>
</gene>
<proteinExistence type="predicted"/>
<reference evidence="1 2" key="1">
    <citation type="journal article" date="2016" name="Nat. Biotechnol.">
        <title>Measurement of bacterial replication rates in microbial communities.</title>
        <authorList>
            <person name="Brown C.T."/>
            <person name="Olm M.R."/>
            <person name="Thomas B.C."/>
            <person name="Banfield J.F."/>
        </authorList>
    </citation>
    <scope>NUCLEOTIDE SEQUENCE [LARGE SCALE GENOMIC DNA]</scope>
    <source>
        <strain evidence="1">CAG:67_53_122</strain>
    </source>
</reference>
<dbReference type="Pfam" id="PF13189">
    <property type="entry name" value="Cytidylate_kin2"/>
    <property type="match status" value="1"/>
</dbReference>
<dbReference type="Gene3D" id="3.40.50.300">
    <property type="entry name" value="P-loop containing nucleotide triphosphate hydrolases"/>
    <property type="match status" value="1"/>
</dbReference>
<dbReference type="Proteomes" id="UP000187417">
    <property type="component" value="Unassembled WGS sequence"/>
</dbReference>
<dbReference type="InterPro" id="IPR027417">
    <property type="entry name" value="P-loop_NTPase"/>
</dbReference>
<protein>
    <submittedName>
        <fullName evidence="1">Cytidylate kinase</fullName>
    </submittedName>
</protein>
<evidence type="ECO:0000313" key="1">
    <source>
        <dbReference type="EMBL" id="OKY95886.1"/>
    </source>
</evidence>
<organism evidence="1 2">
    <name type="scientific">Alistipes putredinis</name>
    <dbReference type="NCBI Taxonomy" id="28117"/>
    <lineage>
        <taxon>Bacteria</taxon>
        <taxon>Pseudomonadati</taxon>
        <taxon>Bacteroidota</taxon>
        <taxon>Bacteroidia</taxon>
        <taxon>Bacteroidales</taxon>
        <taxon>Rikenellaceae</taxon>
        <taxon>Alistipes</taxon>
    </lineage>
</organism>
<keyword evidence="1" id="KW-0808">Transferase</keyword>
<sequence length="222" mass="24886">MNKNRCTMEQDKFVINIGRQLGSGGKAVGEALGRRLGVHVYDKQLINLAAEQSGLCTELFEQADEKKSRSLFSSLIGYLRMPFGGDECGMTDVLSSEALFKIQSDVIRDIASRESCIFVGRCADYILRDHPRAVNVFVTGAPEDRVRRLCEQENVTPEEAEAQMERTDARRASYYDYFSSGKWGEAATYHLCIDSSVLGIEGTADFIREFAERKLKMNLSGR</sequence>
<dbReference type="STRING" id="28117.BHV66_02730"/>
<dbReference type="EMBL" id="MNQH01000003">
    <property type="protein sequence ID" value="OKY95886.1"/>
    <property type="molecule type" value="Genomic_DNA"/>
</dbReference>
<evidence type="ECO:0000313" key="2">
    <source>
        <dbReference type="Proteomes" id="UP000187417"/>
    </source>
</evidence>
<dbReference type="AlphaFoldDB" id="A0A1Q6FAI6"/>
<keyword evidence="1" id="KW-0418">Kinase</keyword>
<accession>A0A1Q6FAI6</accession>
<name>A0A1Q6FAI6_9BACT</name>